<comment type="caution">
    <text evidence="1">The sequence shown here is derived from an EMBL/GenBank/DDBJ whole genome shotgun (WGS) entry which is preliminary data.</text>
</comment>
<protein>
    <submittedName>
        <fullName evidence="1">Uncharacterized protein</fullName>
    </submittedName>
</protein>
<sequence>MYRPALPIVVASEDYVWRSALAAMLGMDGETVVTARDYRRASLSDGLRAHSVLVVDADQLRCAPEARRELLQEHGWQGRIILISANHEPALGDAQSEDVAIIPRSGGTQAIRHQIREWLSVPDQD</sequence>
<dbReference type="EMBL" id="JAGRQC010000001">
    <property type="protein sequence ID" value="MBR0550970.1"/>
    <property type="molecule type" value="Genomic_DNA"/>
</dbReference>
<gene>
    <name evidence="1" type="ORF">J7S20_00450</name>
</gene>
<reference evidence="1" key="1">
    <citation type="submission" date="2021-04" db="EMBL/GenBank/DDBJ databases">
        <title>Ouciella asimina sp. nov., isolated from the surface seawater in the hydrothermal field of Okinawa Trough.</title>
        <authorList>
            <person name="Shuang W."/>
        </authorList>
    </citation>
    <scope>NUCLEOTIDE SEQUENCE</scope>
    <source>
        <strain evidence="1">LXI357</strain>
    </source>
</reference>
<evidence type="ECO:0000313" key="2">
    <source>
        <dbReference type="Proteomes" id="UP000676996"/>
    </source>
</evidence>
<dbReference type="RefSeq" id="WP_284052262.1">
    <property type="nucleotide sequence ID" value="NZ_JAGRQC010000001.1"/>
</dbReference>
<dbReference type="AlphaFoldDB" id="A0A8T4I8Y7"/>
<keyword evidence="2" id="KW-1185">Reference proteome</keyword>
<proteinExistence type="predicted"/>
<name>A0A8T4I8Y7_9SPHN</name>
<evidence type="ECO:0000313" key="1">
    <source>
        <dbReference type="EMBL" id="MBR0550970.1"/>
    </source>
</evidence>
<organism evidence="1 2">
    <name type="scientific">Stakelama marina</name>
    <dbReference type="NCBI Taxonomy" id="2826939"/>
    <lineage>
        <taxon>Bacteria</taxon>
        <taxon>Pseudomonadati</taxon>
        <taxon>Pseudomonadota</taxon>
        <taxon>Alphaproteobacteria</taxon>
        <taxon>Sphingomonadales</taxon>
        <taxon>Sphingomonadaceae</taxon>
        <taxon>Stakelama</taxon>
    </lineage>
</organism>
<dbReference type="Proteomes" id="UP000676996">
    <property type="component" value="Unassembled WGS sequence"/>
</dbReference>
<accession>A0A8T4I8Y7</accession>